<comment type="caution">
    <text evidence="1">The sequence shown here is derived from an EMBL/GenBank/DDBJ whole genome shotgun (WGS) entry which is preliminary data.</text>
</comment>
<sequence length="42" mass="4420">MVQRQHLAALTSLLTGGDRTDVTQLLPLPDAVPPGARPVASR</sequence>
<keyword evidence="2" id="KW-1185">Reference proteome</keyword>
<accession>A0A9W4DR23</accession>
<evidence type="ECO:0000313" key="2">
    <source>
        <dbReference type="Proteomes" id="UP001152519"/>
    </source>
</evidence>
<protein>
    <submittedName>
        <fullName evidence="1">Uncharacterized protein</fullName>
    </submittedName>
</protein>
<dbReference type="Proteomes" id="UP001152519">
    <property type="component" value="Unassembled WGS sequence"/>
</dbReference>
<organism evidence="1 2">
    <name type="scientific">Actinacidiphila cocklensis</name>
    <dbReference type="NCBI Taxonomy" id="887465"/>
    <lineage>
        <taxon>Bacteria</taxon>
        <taxon>Bacillati</taxon>
        <taxon>Actinomycetota</taxon>
        <taxon>Actinomycetes</taxon>
        <taxon>Kitasatosporales</taxon>
        <taxon>Streptomycetaceae</taxon>
        <taxon>Actinacidiphila</taxon>
    </lineage>
</organism>
<evidence type="ECO:0000313" key="1">
    <source>
        <dbReference type="EMBL" id="CAG6394680.1"/>
    </source>
</evidence>
<gene>
    <name evidence="1" type="ORF">SCOCK_290016</name>
</gene>
<name>A0A9W4DR23_9ACTN</name>
<reference evidence="1" key="1">
    <citation type="submission" date="2021-05" db="EMBL/GenBank/DDBJ databases">
        <authorList>
            <person name="Arsene-Ploetze F."/>
        </authorList>
    </citation>
    <scope>NUCLEOTIDE SEQUENCE</scope>
    <source>
        <strain evidence="1">DSM 42138</strain>
    </source>
</reference>
<dbReference type="EMBL" id="CAJSLV010000058">
    <property type="protein sequence ID" value="CAG6394680.1"/>
    <property type="molecule type" value="Genomic_DNA"/>
</dbReference>
<dbReference type="AlphaFoldDB" id="A0A9W4DR23"/>
<proteinExistence type="predicted"/>